<sequence length="99" mass="11331">MASNLETSQHKGSDVFDEDCCSVCEEDGINKKGLFQCKICVKIYCDDCVKMHKKIHKDHALSAKYDGDSWSFANKVDDTVEMCEEHTTKKLTMFCEDHE</sequence>
<reference evidence="1" key="1">
    <citation type="journal article" date="2019" name="bioRxiv">
        <title>The Genome of the Zebra Mussel, Dreissena polymorpha: A Resource for Invasive Species Research.</title>
        <authorList>
            <person name="McCartney M.A."/>
            <person name="Auch B."/>
            <person name="Kono T."/>
            <person name="Mallez S."/>
            <person name="Zhang Y."/>
            <person name="Obille A."/>
            <person name="Becker A."/>
            <person name="Abrahante J.E."/>
            <person name="Garbe J."/>
            <person name="Badalamenti J.P."/>
            <person name="Herman A."/>
            <person name="Mangelson H."/>
            <person name="Liachko I."/>
            <person name="Sullivan S."/>
            <person name="Sone E.D."/>
            <person name="Koren S."/>
            <person name="Silverstein K.A.T."/>
            <person name="Beckman K.B."/>
            <person name="Gohl D.M."/>
        </authorList>
    </citation>
    <scope>NUCLEOTIDE SEQUENCE</scope>
    <source>
        <strain evidence="1">Duluth1</strain>
        <tissue evidence="1">Whole animal</tissue>
    </source>
</reference>
<dbReference type="AlphaFoldDB" id="A0A9D4F6M9"/>
<dbReference type="Gene3D" id="3.30.160.60">
    <property type="entry name" value="Classic Zinc Finger"/>
    <property type="match status" value="1"/>
</dbReference>
<protein>
    <recommendedName>
        <fullName evidence="3">B box-type domain-containing protein</fullName>
    </recommendedName>
</protein>
<dbReference type="Proteomes" id="UP000828390">
    <property type="component" value="Unassembled WGS sequence"/>
</dbReference>
<evidence type="ECO:0000313" key="1">
    <source>
        <dbReference type="EMBL" id="KAH3791923.1"/>
    </source>
</evidence>
<evidence type="ECO:0008006" key="3">
    <source>
        <dbReference type="Google" id="ProtNLM"/>
    </source>
</evidence>
<comment type="caution">
    <text evidence="1">The sequence shown here is derived from an EMBL/GenBank/DDBJ whole genome shotgun (WGS) entry which is preliminary data.</text>
</comment>
<dbReference type="EMBL" id="JAIWYP010000007">
    <property type="protein sequence ID" value="KAH3791923.1"/>
    <property type="molecule type" value="Genomic_DNA"/>
</dbReference>
<reference evidence="1" key="2">
    <citation type="submission" date="2020-11" db="EMBL/GenBank/DDBJ databases">
        <authorList>
            <person name="McCartney M.A."/>
            <person name="Auch B."/>
            <person name="Kono T."/>
            <person name="Mallez S."/>
            <person name="Becker A."/>
            <person name="Gohl D.M."/>
            <person name="Silverstein K.A.T."/>
            <person name="Koren S."/>
            <person name="Bechman K.B."/>
            <person name="Herman A."/>
            <person name="Abrahante J.E."/>
            <person name="Garbe J."/>
        </authorList>
    </citation>
    <scope>NUCLEOTIDE SEQUENCE</scope>
    <source>
        <strain evidence="1">Duluth1</strain>
        <tissue evidence="1">Whole animal</tissue>
    </source>
</reference>
<evidence type="ECO:0000313" key="2">
    <source>
        <dbReference type="Proteomes" id="UP000828390"/>
    </source>
</evidence>
<gene>
    <name evidence="1" type="ORF">DPMN_145413</name>
</gene>
<keyword evidence="2" id="KW-1185">Reference proteome</keyword>
<name>A0A9D4F6M9_DREPO</name>
<organism evidence="1 2">
    <name type="scientific">Dreissena polymorpha</name>
    <name type="common">Zebra mussel</name>
    <name type="synonym">Mytilus polymorpha</name>
    <dbReference type="NCBI Taxonomy" id="45954"/>
    <lineage>
        <taxon>Eukaryota</taxon>
        <taxon>Metazoa</taxon>
        <taxon>Spiralia</taxon>
        <taxon>Lophotrochozoa</taxon>
        <taxon>Mollusca</taxon>
        <taxon>Bivalvia</taxon>
        <taxon>Autobranchia</taxon>
        <taxon>Heteroconchia</taxon>
        <taxon>Euheterodonta</taxon>
        <taxon>Imparidentia</taxon>
        <taxon>Neoheterodontei</taxon>
        <taxon>Myida</taxon>
        <taxon>Dreissenoidea</taxon>
        <taxon>Dreissenidae</taxon>
        <taxon>Dreissena</taxon>
    </lineage>
</organism>
<proteinExistence type="predicted"/>
<accession>A0A9D4F6M9</accession>